<feature type="transmembrane region" description="Helical" evidence="1">
    <location>
        <begin position="65"/>
        <end position="83"/>
    </location>
</feature>
<dbReference type="AlphaFoldDB" id="A0A0A9DSB8"/>
<dbReference type="EMBL" id="GBRH01207209">
    <property type="protein sequence ID" value="JAD90686.1"/>
    <property type="molecule type" value="Transcribed_RNA"/>
</dbReference>
<reference evidence="2" key="2">
    <citation type="journal article" date="2015" name="Data Brief">
        <title>Shoot transcriptome of the giant reed, Arundo donax.</title>
        <authorList>
            <person name="Barrero R.A."/>
            <person name="Guerrero F.D."/>
            <person name="Moolhuijzen P."/>
            <person name="Goolsby J.A."/>
            <person name="Tidwell J."/>
            <person name="Bellgard S.E."/>
            <person name="Bellgard M.I."/>
        </authorList>
    </citation>
    <scope>NUCLEOTIDE SEQUENCE</scope>
    <source>
        <tissue evidence="2">Shoot tissue taken approximately 20 cm above the soil surface</tissue>
    </source>
</reference>
<keyword evidence="1" id="KW-1133">Transmembrane helix</keyword>
<sequence>MGHQWKLVQIIVKTGKNPYLGQMCYSLHKSIMELLMKQLIEVLIIKDGLMLRRENGNMSVNKKNAKGWMLLPLLMALLILCFLREMPISYMETAGTGPHFSRNKNWPSLDHIGR</sequence>
<keyword evidence="1" id="KW-0812">Transmembrane</keyword>
<reference evidence="2" key="1">
    <citation type="submission" date="2014-09" db="EMBL/GenBank/DDBJ databases">
        <authorList>
            <person name="Magalhaes I.L.F."/>
            <person name="Oliveira U."/>
            <person name="Santos F.R."/>
            <person name="Vidigal T.H.D.A."/>
            <person name="Brescovit A.D."/>
            <person name="Santos A.J."/>
        </authorList>
    </citation>
    <scope>NUCLEOTIDE SEQUENCE</scope>
    <source>
        <tissue evidence="2">Shoot tissue taken approximately 20 cm above the soil surface</tissue>
    </source>
</reference>
<keyword evidence="1" id="KW-0472">Membrane</keyword>
<protein>
    <submittedName>
        <fullName evidence="2">Uncharacterized protein</fullName>
    </submittedName>
</protein>
<accession>A0A0A9DSB8</accession>
<name>A0A0A9DSB8_ARUDO</name>
<evidence type="ECO:0000256" key="1">
    <source>
        <dbReference type="SAM" id="Phobius"/>
    </source>
</evidence>
<organism evidence="2">
    <name type="scientific">Arundo donax</name>
    <name type="common">Giant reed</name>
    <name type="synonym">Donax arundinaceus</name>
    <dbReference type="NCBI Taxonomy" id="35708"/>
    <lineage>
        <taxon>Eukaryota</taxon>
        <taxon>Viridiplantae</taxon>
        <taxon>Streptophyta</taxon>
        <taxon>Embryophyta</taxon>
        <taxon>Tracheophyta</taxon>
        <taxon>Spermatophyta</taxon>
        <taxon>Magnoliopsida</taxon>
        <taxon>Liliopsida</taxon>
        <taxon>Poales</taxon>
        <taxon>Poaceae</taxon>
        <taxon>PACMAD clade</taxon>
        <taxon>Arundinoideae</taxon>
        <taxon>Arundineae</taxon>
        <taxon>Arundo</taxon>
    </lineage>
</organism>
<proteinExistence type="predicted"/>
<evidence type="ECO:0000313" key="2">
    <source>
        <dbReference type="EMBL" id="JAD90686.1"/>
    </source>
</evidence>